<evidence type="ECO:0000256" key="1">
    <source>
        <dbReference type="ARBA" id="ARBA00022737"/>
    </source>
</evidence>
<keyword evidence="1" id="KW-0677">Repeat</keyword>
<sequence length="1005" mass="120064">MGEVSIEIDIDKTYIGKTDIDESHKPHNGKPINRIVLSTDEKYVVTYSVNDDSIVGWNGDIEEGKLNLDYTVQTVKTREEIKRLFVTDDKKLFFSALDREKPIILFDMENNQEIKLPSIAYRKISFYKNNYFQFITHDMLWTYTKNKNNEWTCESIYSLPDGKEDDIENGIFTTFFSDIRKDGSIYLECGDYHYVWNTLTERSFRVFNFTNRGKGMYDIFKDSRIKSDENFLCIRYGRSILIYSLELEAAVASLDALNDIEVYKFLKHTNLHSLLLSTLDYVSFKVLPGIWNSMIEHCWKKCIDRLKKNNQLPKEYQPQSIPYKIQITDEYAYGFLDGCVWKFKLDFSDFSYDYSLNDDDKVNVKSYDYLNIHLFNRYMNKIHAVFMEEISPTFNESIKWELSITPDSITLKVFKKVKVNNEWEWNFICTRTDKHNYFTLFLQRIISSSLLSNDDIVILTSMGLFIYHFDEYNKSIILNYFYRMQLNGTEGEEIFPYYRDELFSKSLPIPSYESFKLNDEWISYLINDRLSLLKYGTELLSFAIKEHKTELIDNIYKNCITLFRQDLSDTRNYLNLLGIITTSMPLLNKCYPDYITRFSLDTVMIIDSPNYHIRHRRAYLHHHAFFRNIQPENFNRTIPWIYYINRLRELRKNRFWYYLLKLVKYLVLILILPLLPFYCALCNLLLYCHFVCCTKDEDILTVAYIKTRRIFRLFRYYTRSNSNSQTVPEITFIIPYIKFVNYPQDYDWYWELIKPKTSPFIEVKNRDIYKTWSGELIINFKWNTFGKYYYAIIWIVYMIFFICFSAAASISLPENIRNPLLIISIILGLVHLSFEIRQLIFNPSQWIHDFWNLFDIKFLLFFRAFESFGVYFAIIVSVGRQIMSFLIVLLIIVMSFAHAFFILLIPRSDYTFEELAKNDDPNNPWNISPAYNQVFDNGTIDSKPFMVQPPNENTNMFIDYRTSLFAMYLFLTGFPNFLKNNHLKLKKIDEIKEVEEQPNHQNYQN</sequence>
<dbReference type="VEuPathDB" id="FungiDB:FUN_020429"/>
<keyword evidence="2" id="KW-0812">Transmembrane</keyword>
<keyword evidence="2" id="KW-1133">Transmembrane helix</keyword>
<dbReference type="AlphaFoldDB" id="A0A2I1FVM9"/>
<dbReference type="EMBL" id="LLXI01000028">
    <property type="protein sequence ID" value="PKY38442.1"/>
    <property type="molecule type" value="Genomic_DNA"/>
</dbReference>
<keyword evidence="2" id="KW-0472">Membrane</keyword>
<feature type="transmembrane region" description="Helical" evidence="2">
    <location>
        <begin position="788"/>
        <end position="808"/>
    </location>
</feature>
<dbReference type="InterPro" id="IPR011044">
    <property type="entry name" value="Quino_amine_DH_bsu"/>
</dbReference>
<gene>
    <name evidence="3" type="ORF">RhiirA4_439388</name>
</gene>
<dbReference type="Proteomes" id="UP000234323">
    <property type="component" value="Unassembled WGS sequence"/>
</dbReference>
<proteinExistence type="predicted"/>
<feature type="transmembrane region" description="Helical" evidence="2">
    <location>
        <begin position="960"/>
        <end position="978"/>
    </location>
</feature>
<dbReference type="GO" id="GO:0005216">
    <property type="term" value="F:monoatomic ion channel activity"/>
    <property type="evidence" value="ECO:0007669"/>
    <property type="project" value="InterPro"/>
</dbReference>
<dbReference type="InterPro" id="IPR024862">
    <property type="entry name" value="TRPV"/>
</dbReference>
<name>A0A2I1FVM9_9GLOM</name>
<protein>
    <recommendedName>
        <fullName evidence="5">Ion transport domain-containing protein</fullName>
    </recommendedName>
</protein>
<feature type="transmembrane region" description="Helical" evidence="2">
    <location>
        <begin position="860"/>
        <end position="878"/>
    </location>
</feature>
<organism evidence="3 4">
    <name type="scientific">Rhizophagus irregularis</name>
    <dbReference type="NCBI Taxonomy" id="588596"/>
    <lineage>
        <taxon>Eukaryota</taxon>
        <taxon>Fungi</taxon>
        <taxon>Fungi incertae sedis</taxon>
        <taxon>Mucoromycota</taxon>
        <taxon>Glomeromycotina</taxon>
        <taxon>Glomeromycetes</taxon>
        <taxon>Glomerales</taxon>
        <taxon>Glomeraceae</taxon>
        <taxon>Rhizophagus</taxon>
    </lineage>
</organism>
<dbReference type="PANTHER" id="PTHR10582">
    <property type="entry name" value="TRANSIENT RECEPTOR POTENTIAL ION CHANNEL PROTEIN"/>
    <property type="match status" value="1"/>
</dbReference>
<keyword evidence="4" id="KW-1185">Reference proteome</keyword>
<reference evidence="3 4" key="1">
    <citation type="submission" date="2015-10" db="EMBL/GenBank/DDBJ databases">
        <title>Genome analyses suggest a sexual origin of heterokaryosis in a supposedly ancient asexual fungus.</title>
        <authorList>
            <person name="Ropars J."/>
            <person name="Sedzielewska K."/>
            <person name="Noel J."/>
            <person name="Charron P."/>
            <person name="Farinelli L."/>
            <person name="Marton T."/>
            <person name="Kruger M."/>
            <person name="Pelin A."/>
            <person name="Brachmann A."/>
            <person name="Corradi N."/>
        </authorList>
    </citation>
    <scope>NUCLEOTIDE SEQUENCE [LARGE SCALE GENOMIC DNA]</scope>
    <source>
        <strain evidence="3 4">A4</strain>
    </source>
</reference>
<feature type="transmembrane region" description="Helical" evidence="2">
    <location>
        <begin position="885"/>
        <end position="905"/>
    </location>
</feature>
<evidence type="ECO:0000313" key="4">
    <source>
        <dbReference type="Proteomes" id="UP000234323"/>
    </source>
</evidence>
<dbReference type="VEuPathDB" id="FungiDB:RhiirFUN_000745"/>
<evidence type="ECO:0008006" key="5">
    <source>
        <dbReference type="Google" id="ProtNLM"/>
    </source>
</evidence>
<evidence type="ECO:0000256" key="2">
    <source>
        <dbReference type="SAM" id="Phobius"/>
    </source>
</evidence>
<comment type="caution">
    <text evidence="3">The sequence shown here is derived from an EMBL/GenBank/DDBJ whole genome shotgun (WGS) entry which is preliminary data.</text>
</comment>
<evidence type="ECO:0000313" key="3">
    <source>
        <dbReference type="EMBL" id="PKY38442.1"/>
    </source>
</evidence>
<dbReference type="SUPFAM" id="SSF50969">
    <property type="entry name" value="YVTN repeat-like/Quinoprotein amine dehydrogenase"/>
    <property type="match status" value="1"/>
</dbReference>
<accession>A0A2I1FVM9</accession>
<dbReference type="GO" id="GO:0098703">
    <property type="term" value="P:calcium ion import across plasma membrane"/>
    <property type="evidence" value="ECO:0007669"/>
    <property type="project" value="TreeGrafter"/>
</dbReference>
<dbReference type="GO" id="GO:0005886">
    <property type="term" value="C:plasma membrane"/>
    <property type="evidence" value="ECO:0007669"/>
    <property type="project" value="TreeGrafter"/>
</dbReference>
<dbReference type="VEuPathDB" id="FungiDB:RhiirA1_443654"/>
<dbReference type="PANTHER" id="PTHR10582:SF2">
    <property type="entry name" value="INACTIVE"/>
    <property type="match status" value="1"/>
</dbReference>